<sequence>MGPREGSRSVGECRYACLSLSKDCCSDPTSPKRLELAMEFDDCRRRDSYFVSVLLSLAVEKFRLLDDVYAVGSETEPRAPFPTMPDVVAVLKNVIRNLISRNQLDQPGYSISEIESSEALTPKRRNGMISDHNILKRQQRKGVESFLVTFAKMVPVKETKSGEKEDVVNRMDHWLLALGPGAALVFNGLANKVHHETLNERSEFMAKVLVPVLLVNGCGDKRLRSLTQSCYHTLLSCFRTLLSFIEWIGEGTRDPIQSLPVARRVQSCPVAERVESLPVAERVESFAVAYRQQLRIPTVGMTPESKEELLAYYCISDQPQKWHCIDRVETKCKIIALAKPPGLTKAYRISSTAYVLRLGLAALPTLPLLLSPQPRNEWLRSNSKAFLRYLLPLYYLLIVTKKKDPYRSFPEVARTDEKEERKDGLIPLRRAITTKLIVAIITDRVDLRKKRRNSRGRIWQDQARAIALLAPDKFNGIDSLQEEKRPFFSWRQCFNPVKSRGFLNPSIPVSTGRRIHRILAIPEGTLPFTYLGVPIAPRKAIFQPLADRILSKWPGTLVKDLDAAIRNFVWSGDIHRRSNVALSWTRCCAPRDEGGLGIRSLVTANKAFLMRLAWDLMRNSAPAILYTVRLPLNWHTCDSGHLFRKLRGFTGPSCCGLCYKESESIDHLFCECDFARTIWNRVAMAFQIELDLSNGFNRFCLQAMPFRFSPQLLSLWRVAFDDLLRLRAIGVSGKPGKAPKILQVTWIPPPPGWIKVNTDGSARGTPGPSFCGGIFRNCRGFVRGCFAISLGQGFAFEAELVAPRY</sequence>
<evidence type="ECO:0000313" key="2">
    <source>
        <dbReference type="EMBL" id="KAG6467757.1"/>
    </source>
</evidence>
<protein>
    <recommendedName>
        <fullName evidence="1">Reverse transcriptase zinc-binding domain-containing protein</fullName>
    </recommendedName>
</protein>
<keyword evidence="3" id="KW-1185">Reference proteome</keyword>
<dbReference type="PANTHER" id="PTHR33116">
    <property type="entry name" value="REVERSE TRANSCRIPTASE ZINC-BINDING DOMAIN-CONTAINING PROTEIN-RELATED-RELATED"/>
    <property type="match status" value="1"/>
</dbReference>
<comment type="caution">
    <text evidence="2">The sequence shown here is derived from an EMBL/GenBank/DDBJ whole genome shotgun (WGS) entry which is preliminary data.</text>
</comment>
<dbReference type="Proteomes" id="UP000734854">
    <property type="component" value="Unassembled WGS sequence"/>
</dbReference>
<accession>A0A8J5ET80</accession>
<dbReference type="Pfam" id="PF13966">
    <property type="entry name" value="zf-RVT"/>
    <property type="match status" value="1"/>
</dbReference>
<reference evidence="2 3" key="1">
    <citation type="submission" date="2020-08" db="EMBL/GenBank/DDBJ databases">
        <title>Plant Genome Project.</title>
        <authorList>
            <person name="Zhang R.-G."/>
        </authorList>
    </citation>
    <scope>NUCLEOTIDE SEQUENCE [LARGE SCALE GENOMIC DNA]</scope>
    <source>
        <tissue evidence="2">Rhizome</tissue>
    </source>
</reference>
<proteinExistence type="predicted"/>
<dbReference type="AlphaFoldDB" id="A0A8J5ET80"/>
<keyword evidence="2" id="KW-0496">Mitochondrion</keyword>
<feature type="domain" description="Reverse transcriptase zinc-binding" evidence="1">
    <location>
        <begin position="647"/>
        <end position="679"/>
    </location>
</feature>
<dbReference type="EMBL" id="JACMSC010000024">
    <property type="protein sequence ID" value="KAG6467757.1"/>
    <property type="molecule type" value="Genomic_DNA"/>
</dbReference>
<evidence type="ECO:0000313" key="3">
    <source>
        <dbReference type="Proteomes" id="UP000734854"/>
    </source>
</evidence>
<geneLocation type="mitochondrion" evidence="2"/>
<dbReference type="PANTHER" id="PTHR33116:SF80">
    <property type="entry name" value="REVERSE TRANSCRIPTASE ZINC-BINDING DOMAIN-CONTAINING PROTEIN"/>
    <property type="match status" value="1"/>
</dbReference>
<gene>
    <name evidence="2" type="ORF">ZIOFF_074409</name>
</gene>
<evidence type="ECO:0000259" key="1">
    <source>
        <dbReference type="Pfam" id="PF13966"/>
    </source>
</evidence>
<dbReference type="InterPro" id="IPR026960">
    <property type="entry name" value="RVT-Znf"/>
</dbReference>
<organism evidence="2 3">
    <name type="scientific">Zingiber officinale</name>
    <name type="common">Ginger</name>
    <name type="synonym">Amomum zingiber</name>
    <dbReference type="NCBI Taxonomy" id="94328"/>
    <lineage>
        <taxon>Eukaryota</taxon>
        <taxon>Viridiplantae</taxon>
        <taxon>Streptophyta</taxon>
        <taxon>Embryophyta</taxon>
        <taxon>Tracheophyta</taxon>
        <taxon>Spermatophyta</taxon>
        <taxon>Magnoliopsida</taxon>
        <taxon>Liliopsida</taxon>
        <taxon>Zingiberales</taxon>
        <taxon>Zingiberaceae</taxon>
        <taxon>Zingiber</taxon>
    </lineage>
</organism>
<name>A0A8J5ET80_ZINOF</name>